<evidence type="ECO:0000259" key="3">
    <source>
        <dbReference type="PROSITE" id="PS51371"/>
    </source>
</evidence>
<evidence type="ECO:0000256" key="1">
    <source>
        <dbReference type="ARBA" id="ARBA00023122"/>
    </source>
</evidence>
<gene>
    <name evidence="4" type="ORF">N4T56_20865</name>
</gene>
<dbReference type="PROSITE" id="PS51371">
    <property type="entry name" value="CBS"/>
    <property type="match status" value="1"/>
</dbReference>
<dbReference type="InterPro" id="IPR051257">
    <property type="entry name" value="Diverse_CBS-Domain"/>
</dbReference>
<reference evidence="4" key="1">
    <citation type="submission" date="2022-09" db="EMBL/GenBank/DDBJ databases">
        <title>Shewanella sp. KJ10-1 sp.nov, isolated from marine algae.</title>
        <authorList>
            <person name="Butt M."/>
            <person name="Lee J.K."/>
            <person name="Kim J.M."/>
            <person name="Choi D.G."/>
        </authorList>
    </citation>
    <scope>NUCLEOTIDE SEQUENCE</scope>
    <source>
        <strain evidence="4">KJ10-1</strain>
    </source>
</reference>
<dbReference type="SUPFAM" id="SSF54631">
    <property type="entry name" value="CBS-domain pair"/>
    <property type="match status" value="1"/>
</dbReference>
<dbReference type="EMBL" id="JAODOQ010000001">
    <property type="protein sequence ID" value="MCT8988448.1"/>
    <property type="molecule type" value="Genomic_DNA"/>
</dbReference>
<evidence type="ECO:0000313" key="5">
    <source>
        <dbReference type="Proteomes" id="UP001431192"/>
    </source>
</evidence>
<dbReference type="Pfam" id="PF00571">
    <property type="entry name" value="CBS"/>
    <property type="match status" value="2"/>
</dbReference>
<sequence>MKTKIDKLIVSELMDTNPGTLNVDNTIYQALDLLAAQSIRSAPVVDQNNQLLGFVSEQDLLRSLWSEEFSANLPTTIKEVMQTKMLTVAPTEKVAQLLEFMVVDKKKLFPVTDSGMYISGGYQSYEERLREASAAVPSVYPVVENGRLCGVIRRESLMKMFAKLYHPKHDGNAHPVEQSVA</sequence>
<evidence type="ECO:0000313" key="4">
    <source>
        <dbReference type="EMBL" id="MCT8988448.1"/>
    </source>
</evidence>
<evidence type="ECO:0000256" key="2">
    <source>
        <dbReference type="PROSITE-ProRule" id="PRU00703"/>
    </source>
</evidence>
<dbReference type="RefSeq" id="WP_261734538.1">
    <property type="nucleotide sequence ID" value="NZ_JAODOQ010000001.1"/>
</dbReference>
<feature type="domain" description="CBS" evidence="3">
    <location>
        <begin position="14"/>
        <end position="70"/>
    </location>
</feature>
<dbReference type="Proteomes" id="UP001431192">
    <property type="component" value="Unassembled WGS sequence"/>
</dbReference>
<dbReference type="InterPro" id="IPR000644">
    <property type="entry name" value="CBS_dom"/>
</dbReference>
<dbReference type="PANTHER" id="PTHR43080">
    <property type="entry name" value="CBS DOMAIN-CONTAINING PROTEIN CBSX3, MITOCHONDRIAL"/>
    <property type="match status" value="1"/>
</dbReference>
<dbReference type="SMART" id="SM00116">
    <property type="entry name" value="CBS"/>
    <property type="match status" value="1"/>
</dbReference>
<accession>A0ABT2P720</accession>
<keyword evidence="1 2" id="KW-0129">CBS domain</keyword>
<name>A0ABT2P720_9GAMM</name>
<protein>
    <submittedName>
        <fullName evidence="4">CBS domain-containing protein</fullName>
    </submittedName>
</protein>
<comment type="caution">
    <text evidence="4">The sequence shown here is derived from an EMBL/GenBank/DDBJ whole genome shotgun (WGS) entry which is preliminary data.</text>
</comment>
<dbReference type="Gene3D" id="3.10.580.10">
    <property type="entry name" value="CBS-domain"/>
    <property type="match status" value="1"/>
</dbReference>
<organism evidence="4 5">
    <name type="scientific">Shewanella phaeophyticola</name>
    <dbReference type="NCBI Taxonomy" id="2978345"/>
    <lineage>
        <taxon>Bacteria</taxon>
        <taxon>Pseudomonadati</taxon>
        <taxon>Pseudomonadota</taxon>
        <taxon>Gammaproteobacteria</taxon>
        <taxon>Alteromonadales</taxon>
        <taxon>Shewanellaceae</taxon>
        <taxon>Shewanella</taxon>
    </lineage>
</organism>
<keyword evidence="5" id="KW-1185">Reference proteome</keyword>
<dbReference type="PANTHER" id="PTHR43080:SF2">
    <property type="entry name" value="CBS DOMAIN-CONTAINING PROTEIN"/>
    <property type="match status" value="1"/>
</dbReference>
<proteinExistence type="predicted"/>
<dbReference type="InterPro" id="IPR046342">
    <property type="entry name" value="CBS_dom_sf"/>
</dbReference>